<proteinExistence type="predicted"/>
<gene>
    <name evidence="2" type="ORF">IAB80_06720</name>
</gene>
<dbReference type="Proteomes" id="UP000823771">
    <property type="component" value="Unassembled WGS sequence"/>
</dbReference>
<reference evidence="2" key="2">
    <citation type="journal article" date="2021" name="PeerJ">
        <title>Extensive microbial diversity within the chicken gut microbiome revealed by metagenomics and culture.</title>
        <authorList>
            <person name="Gilroy R."/>
            <person name="Ravi A."/>
            <person name="Getino M."/>
            <person name="Pursley I."/>
            <person name="Horton D.L."/>
            <person name="Alikhan N.F."/>
            <person name="Baker D."/>
            <person name="Gharbi K."/>
            <person name="Hall N."/>
            <person name="Watson M."/>
            <person name="Adriaenssens E.M."/>
            <person name="Foster-Nyarko E."/>
            <person name="Jarju S."/>
            <person name="Secka A."/>
            <person name="Antonio M."/>
            <person name="Oren A."/>
            <person name="Chaudhuri R.R."/>
            <person name="La Ragione R."/>
            <person name="Hildebrand F."/>
            <person name="Pallen M.J."/>
        </authorList>
    </citation>
    <scope>NUCLEOTIDE SEQUENCE</scope>
    <source>
        <strain evidence="2">2478</strain>
    </source>
</reference>
<feature type="region of interest" description="Disordered" evidence="1">
    <location>
        <begin position="1"/>
        <end position="56"/>
    </location>
</feature>
<evidence type="ECO:0000313" key="3">
    <source>
        <dbReference type="Proteomes" id="UP000823771"/>
    </source>
</evidence>
<accession>A0A9D9NM49</accession>
<dbReference type="AlphaFoldDB" id="A0A9D9NM49"/>
<evidence type="ECO:0000256" key="1">
    <source>
        <dbReference type="SAM" id="MobiDB-lite"/>
    </source>
</evidence>
<protein>
    <submittedName>
        <fullName evidence="2">Uncharacterized protein</fullName>
    </submittedName>
</protein>
<organism evidence="2 3">
    <name type="scientific">Candidatus Cryptobacteroides excrementipullorum</name>
    <dbReference type="NCBI Taxonomy" id="2840761"/>
    <lineage>
        <taxon>Bacteria</taxon>
        <taxon>Pseudomonadati</taxon>
        <taxon>Bacteroidota</taxon>
        <taxon>Bacteroidia</taxon>
        <taxon>Bacteroidales</taxon>
        <taxon>Candidatus Cryptobacteroides</taxon>
    </lineage>
</organism>
<reference evidence="2" key="1">
    <citation type="submission" date="2020-10" db="EMBL/GenBank/DDBJ databases">
        <authorList>
            <person name="Gilroy R."/>
        </authorList>
    </citation>
    <scope>NUCLEOTIDE SEQUENCE</scope>
    <source>
        <strain evidence="2">2478</strain>
    </source>
</reference>
<dbReference type="EMBL" id="JADILZ010000060">
    <property type="protein sequence ID" value="MBO8478562.1"/>
    <property type="molecule type" value="Genomic_DNA"/>
</dbReference>
<sequence>PGLSPQGDWGGGLTKVVRPSGPHRRVSEVSGMETEAVEVPAQRSGAACPTGAVTAR</sequence>
<name>A0A9D9NM49_9BACT</name>
<comment type="caution">
    <text evidence="2">The sequence shown here is derived from an EMBL/GenBank/DDBJ whole genome shotgun (WGS) entry which is preliminary data.</text>
</comment>
<feature type="non-terminal residue" evidence="2">
    <location>
        <position position="1"/>
    </location>
</feature>
<evidence type="ECO:0000313" key="2">
    <source>
        <dbReference type="EMBL" id="MBO8478562.1"/>
    </source>
</evidence>